<evidence type="ECO:0000256" key="4">
    <source>
        <dbReference type="ARBA" id="ARBA00022980"/>
    </source>
</evidence>
<dbReference type="AlphaFoldDB" id="A0A101GXQ8"/>
<dbReference type="GO" id="GO:0005840">
    <property type="term" value="C:ribosome"/>
    <property type="evidence" value="ECO:0007669"/>
    <property type="project" value="UniProtKB-KW"/>
</dbReference>
<dbReference type="GO" id="GO:0006412">
    <property type="term" value="P:translation"/>
    <property type="evidence" value="ECO:0007669"/>
    <property type="project" value="UniProtKB-UniRule"/>
</dbReference>
<comment type="similarity">
    <text evidence="1 7">Belongs to the bacterial ribosomal protein bL9 family.</text>
</comment>
<dbReference type="Proteomes" id="UP000264215">
    <property type="component" value="Unassembled WGS sequence"/>
</dbReference>
<dbReference type="GO" id="GO:1990904">
    <property type="term" value="C:ribonucleoprotein complex"/>
    <property type="evidence" value="ECO:0007669"/>
    <property type="project" value="UniProtKB-KW"/>
</dbReference>
<dbReference type="HAMAP" id="MF_00503">
    <property type="entry name" value="Ribosomal_bL9"/>
    <property type="match status" value="1"/>
</dbReference>
<dbReference type="EMBL" id="DQBS01000109">
    <property type="protein sequence ID" value="HCO69823.1"/>
    <property type="molecule type" value="Genomic_DNA"/>
</dbReference>
<dbReference type="FunFam" id="3.40.5.10:FF:000002">
    <property type="entry name" value="50S ribosomal protein L9"/>
    <property type="match status" value="1"/>
</dbReference>
<dbReference type="InterPro" id="IPR020069">
    <property type="entry name" value="Ribosomal_bL9_C"/>
</dbReference>
<name>A0A101GXQ8_9BACT</name>
<evidence type="ECO:0000313" key="11">
    <source>
        <dbReference type="EMBL" id="KUK66422.1"/>
    </source>
</evidence>
<dbReference type="InterPro" id="IPR036935">
    <property type="entry name" value="Ribosomal_bL9_N_sf"/>
</dbReference>
<dbReference type="EMBL" id="LGGH01000212">
    <property type="protein sequence ID" value="KUK66422.1"/>
    <property type="molecule type" value="Genomic_DNA"/>
</dbReference>
<dbReference type="PATRIC" id="fig|1236046.5.peg.1083"/>
<dbReference type="Proteomes" id="UP000055014">
    <property type="component" value="Unassembled WGS sequence"/>
</dbReference>
<dbReference type="Gene3D" id="3.10.430.100">
    <property type="entry name" value="Ribosomal protein L9, C-terminal domain"/>
    <property type="match status" value="1"/>
</dbReference>
<dbReference type="InterPro" id="IPR020070">
    <property type="entry name" value="Ribosomal_bL9_N"/>
</dbReference>
<dbReference type="GO" id="GO:0019843">
    <property type="term" value="F:rRNA binding"/>
    <property type="evidence" value="ECO:0007669"/>
    <property type="project" value="UniProtKB-UniRule"/>
</dbReference>
<evidence type="ECO:0000313" key="13">
    <source>
        <dbReference type="Proteomes" id="UP000054260"/>
    </source>
</evidence>
<accession>A0A101GXQ8</accession>
<evidence type="ECO:0000313" key="15">
    <source>
        <dbReference type="Proteomes" id="UP000264215"/>
    </source>
</evidence>
<dbReference type="Pfam" id="PF01281">
    <property type="entry name" value="Ribosomal_L9_N"/>
    <property type="match status" value="1"/>
</dbReference>
<dbReference type="EMBL" id="LGGW01000129">
    <property type="protein sequence ID" value="KUK88643.1"/>
    <property type="molecule type" value="Genomic_DNA"/>
</dbReference>
<evidence type="ECO:0000313" key="14">
    <source>
        <dbReference type="Proteomes" id="UP000055014"/>
    </source>
</evidence>
<dbReference type="PANTHER" id="PTHR21368">
    <property type="entry name" value="50S RIBOSOMAL PROTEIN L9"/>
    <property type="match status" value="1"/>
</dbReference>
<comment type="function">
    <text evidence="7">Binds to the 23S rRNA.</text>
</comment>
<keyword evidence="3 7" id="KW-0694">RNA-binding</keyword>
<feature type="domain" description="Ribosomal protein L9" evidence="9">
    <location>
        <begin position="13"/>
        <end position="40"/>
    </location>
</feature>
<dbReference type="NCBIfam" id="TIGR00158">
    <property type="entry name" value="L9"/>
    <property type="match status" value="1"/>
</dbReference>
<reference evidence="10 15" key="3">
    <citation type="journal article" date="2018" name="Nat. Biotechnol.">
        <title>A standardized bacterial taxonomy based on genome phylogeny substantially revises the tree of life.</title>
        <authorList>
            <person name="Parks D.H."/>
            <person name="Chuvochina M."/>
            <person name="Waite D.W."/>
            <person name="Rinke C."/>
            <person name="Skarshewski A."/>
            <person name="Chaumeil P.A."/>
            <person name="Hugenholtz P."/>
        </authorList>
    </citation>
    <scope>NUCLEOTIDE SEQUENCE [LARGE SCALE GENOMIC DNA]</scope>
    <source>
        <strain evidence="10">UBA9905</strain>
    </source>
</reference>
<dbReference type="PROSITE" id="PS00651">
    <property type="entry name" value="RIBOSOMAL_L9"/>
    <property type="match status" value="1"/>
</dbReference>
<feature type="coiled-coil region" evidence="8">
    <location>
        <begin position="37"/>
        <end position="74"/>
    </location>
</feature>
<gene>
    <name evidence="7" type="primary">rplI</name>
    <name evidence="10" type="ORF">DIT26_04440</name>
    <name evidence="11" type="ORF">XD86_1197</name>
    <name evidence="12" type="ORF">XE02_1221</name>
</gene>
<dbReference type="Pfam" id="PF03948">
    <property type="entry name" value="Ribosomal_L9_C"/>
    <property type="match status" value="1"/>
</dbReference>
<dbReference type="InterPro" id="IPR020594">
    <property type="entry name" value="Ribosomal_bL9_bac/chp"/>
</dbReference>
<evidence type="ECO:0000256" key="7">
    <source>
        <dbReference type="HAMAP-Rule" id="MF_00503"/>
    </source>
</evidence>
<dbReference type="Gene3D" id="3.40.5.10">
    <property type="entry name" value="Ribosomal protein L9, N-terminal domain"/>
    <property type="match status" value="1"/>
</dbReference>
<dbReference type="SUPFAM" id="SSF55658">
    <property type="entry name" value="L9 N-domain-like"/>
    <property type="match status" value="1"/>
</dbReference>
<keyword evidence="5 7" id="KW-0687">Ribonucleoprotein</keyword>
<dbReference type="GO" id="GO:0003735">
    <property type="term" value="F:structural constituent of ribosome"/>
    <property type="evidence" value="ECO:0007669"/>
    <property type="project" value="InterPro"/>
</dbReference>
<reference evidence="11" key="1">
    <citation type="journal article" date="2015" name="MBio">
        <title>Genome-resolved metagenomic analysis reveals roles for candidate phyla and other microbial community members in biogeochemical transformations in oil reservoirs.</title>
        <authorList>
            <person name="Hu P."/>
            <person name="Tom L."/>
            <person name="Singh A."/>
            <person name="Thomas B.C."/>
            <person name="Baker B.J."/>
            <person name="Piceno Y.M."/>
            <person name="Andersen G.L."/>
            <person name="Banfield J.F."/>
        </authorList>
    </citation>
    <scope>NUCLEOTIDE SEQUENCE [LARGE SCALE GENOMIC DNA]</scope>
    <source>
        <strain evidence="11">46_47</strain>
        <strain evidence="12">46_70</strain>
    </source>
</reference>
<evidence type="ECO:0000256" key="6">
    <source>
        <dbReference type="ARBA" id="ARBA00035292"/>
    </source>
</evidence>
<evidence type="ECO:0000313" key="12">
    <source>
        <dbReference type="EMBL" id="KUK88643.1"/>
    </source>
</evidence>
<comment type="caution">
    <text evidence="11">The sequence shown here is derived from an EMBL/GenBank/DDBJ whole genome shotgun (WGS) entry which is preliminary data.</text>
</comment>
<dbReference type="InterPro" id="IPR009027">
    <property type="entry name" value="Ribosomal_bL9/RNase_H1_N"/>
</dbReference>
<proteinExistence type="inferred from homology"/>
<reference evidence="13 14" key="2">
    <citation type="journal article" date="2015" name="MBio">
        <title>Genome-Resolved Metagenomic Analysis Reveals Roles for Candidate Phyla and Other Microbial Community Members in Biogeochemical Transformations in Oil Reservoirs.</title>
        <authorList>
            <person name="Hu P."/>
            <person name="Tom L."/>
            <person name="Singh A."/>
            <person name="Thomas B.C."/>
            <person name="Baker B.J."/>
            <person name="Piceno Y.M."/>
            <person name="Andersen G.L."/>
            <person name="Banfield J.F."/>
        </authorList>
    </citation>
    <scope>NUCLEOTIDE SEQUENCE [LARGE SCALE GENOMIC DNA]</scope>
</reference>
<sequence>MKVILLKDLSNVGKAGEVKNVSDGYGRNFLIPKGFAVEANAKEMAKLKQTQKQKEEKEERIRKASEELLHELQKHHFTIKAKSGVSGKLFGAVTSGDISNHIKAVIGVDIDKREIDLEDHIKQTGEYKVDVKLPGNVKGKIALKVEGLEEE</sequence>
<dbReference type="InterPro" id="IPR036791">
    <property type="entry name" value="Ribosomal_bL9_C_sf"/>
</dbReference>
<keyword evidence="2 7" id="KW-0699">rRNA-binding</keyword>
<evidence type="ECO:0000256" key="5">
    <source>
        <dbReference type="ARBA" id="ARBA00023274"/>
    </source>
</evidence>
<evidence type="ECO:0000256" key="1">
    <source>
        <dbReference type="ARBA" id="ARBA00010605"/>
    </source>
</evidence>
<dbReference type="SUPFAM" id="SSF55653">
    <property type="entry name" value="Ribosomal protein L9 C-domain"/>
    <property type="match status" value="1"/>
</dbReference>
<protein>
    <recommendedName>
        <fullName evidence="6 7">Large ribosomal subunit protein bL9</fullName>
    </recommendedName>
</protein>
<evidence type="ECO:0000313" key="10">
    <source>
        <dbReference type="EMBL" id="HCO69823.1"/>
    </source>
</evidence>
<evidence type="ECO:0000256" key="8">
    <source>
        <dbReference type="SAM" id="Coils"/>
    </source>
</evidence>
<dbReference type="Proteomes" id="UP000054260">
    <property type="component" value="Unassembled WGS sequence"/>
</dbReference>
<evidence type="ECO:0000256" key="2">
    <source>
        <dbReference type="ARBA" id="ARBA00022730"/>
    </source>
</evidence>
<keyword evidence="4 7" id="KW-0689">Ribosomal protein</keyword>
<evidence type="ECO:0000256" key="3">
    <source>
        <dbReference type="ARBA" id="ARBA00022884"/>
    </source>
</evidence>
<dbReference type="InterPro" id="IPR000244">
    <property type="entry name" value="Ribosomal_bL9"/>
</dbReference>
<organism evidence="11 13">
    <name type="scientific">Mesotoga infera</name>
    <dbReference type="NCBI Taxonomy" id="1236046"/>
    <lineage>
        <taxon>Bacteria</taxon>
        <taxon>Thermotogati</taxon>
        <taxon>Thermotogota</taxon>
        <taxon>Thermotogae</taxon>
        <taxon>Kosmotogales</taxon>
        <taxon>Kosmotogaceae</taxon>
        <taxon>Mesotoga</taxon>
    </lineage>
</organism>
<evidence type="ECO:0000259" key="9">
    <source>
        <dbReference type="PROSITE" id="PS00651"/>
    </source>
</evidence>
<keyword evidence="8" id="KW-0175">Coiled coil</keyword>